<dbReference type="PANTHER" id="PTHR43179:SF12">
    <property type="entry name" value="GALACTOFURANOSYLTRANSFERASE GLFT2"/>
    <property type="match status" value="1"/>
</dbReference>
<evidence type="ECO:0000313" key="6">
    <source>
        <dbReference type="Proteomes" id="UP000594464"/>
    </source>
</evidence>
<gene>
    <name evidence="5" type="ORF">G3M78_07355</name>
</gene>
<dbReference type="Pfam" id="PF00535">
    <property type="entry name" value="Glycos_transf_2"/>
    <property type="match status" value="1"/>
</dbReference>
<dbReference type="PANTHER" id="PTHR43179">
    <property type="entry name" value="RHAMNOSYLTRANSFERASE WBBL"/>
    <property type="match status" value="1"/>
</dbReference>
<dbReference type="CDD" id="cd04186">
    <property type="entry name" value="GT_2_like_c"/>
    <property type="match status" value="1"/>
</dbReference>
<dbReference type="AlphaFoldDB" id="A0A7T0C2A7"/>
<protein>
    <submittedName>
        <fullName evidence="5">Glycosyltransferase family 2 protein</fullName>
    </submittedName>
</protein>
<dbReference type="InterPro" id="IPR001173">
    <property type="entry name" value="Glyco_trans_2-like"/>
</dbReference>
<evidence type="ECO:0000256" key="1">
    <source>
        <dbReference type="ARBA" id="ARBA00006739"/>
    </source>
</evidence>
<evidence type="ECO:0000313" key="5">
    <source>
        <dbReference type="EMBL" id="QPJ65215.1"/>
    </source>
</evidence>
<name>A0A7T0C2A7_9BACT</name>
<sequence length="337" mass="38888">MKRISAVIVNWNDKETLARCIRSLQQQTHGDIEIIVSDNASSDGSQAMVKEQFHETFLIENPDNLGFGTAVNRGFERASGDYLIFLNNDLEFAPDSFAILVDALESVPGIGAVIPKILYSQKQNAINSLGVNIHCTGIAYPRMLDEPDCDDLAPEEVACGGIFMMRREVYEELGGFDEDLFLYHEDHDLSWRIRLAGWRLLTNPRAVFHHRYHFNKGKMKYYHSEKNRLHLLLKYLELKSLVLLAPPLLLVELAQWAHSLMHGWFFLKLKSYGDLLDLLPRILVKRRRLQSRRAVADREIARLFSSDLQISGVQSLALDFFLNPLLKAYWLWIRRYL</sequence>
<evidence type="ECO:0000256" key="3">
    <source>
        <dbReference type="ARBA" id="ARBA00022679"/>
    </source>
</evidence>
<accession>A0A7T0C2A7</accession>
<evidence type="ECO:0000256" key="2">
    <source>
        <dbReference type="ARBA" id="ARBA00022676"/>
    </source>
</evidence>
<dbReference type="EMBL" id="CP048620">
    <property type="protein sequence ID" value="QPJ65215.1"/>
    <property type="molecule type" value="Genomic_DNA"/>
</dbReference>
<dbReference type="GO" id="GO:0016757">
    <property type="term" value="F:glycosyltransferase activity"/>
    <property type="evidence" value="ECO:0007669"/>
    <property type="project" value="UniProtKB-KW"/>
</dbReference>
<organism evidence="5 6">
    <name type="scientific">Candidatus Nitrohelix vancouverensis</name>
    <dbReference type="NCBI Taxonomy" id="2705534"/>
    <lineage>
        <taxon>Bacteria</taxon>
        <taxon>Pseudomonadati</taxon>
        <taxon>Nitrospinota/Tectimicrobiota group</taxon>
        <taxon>Nitrospinota</taxon>
        <taxon>Nitrospinia</taxon>
        <taxon>Nitrospinales</taxon>
        <taxon>Nitrospinaceae</taxon>
        <taxon>Candidatus Nitrohelix</taxon>
    </lineage>
</organism>
<dbReference type="KEGG" id="nva:G3M78_07355"/>
<keyword evidence="3 5" id="KW-0808">Transferase</keyword>
<dbReference type="Gene3D" id="3.90.550.10">
    <property type="entry name" value="Spore Coat Polysaccharide Biosynthesis Protein SpsA, Chain A"/>
    <property type="match status" value="1"/>
</dbReference>
<evidence type="ECO:0000259" key="4">
    <source>
        <dbReference type="Pfam" id="PF00535"/>
    </source>
</evidence>
<proteinExistence type="inferred from homology"/>
<keyword evidence="2" id="KW-0328">Glycosyltransferase</keyword>
<dbReference type="SUPFAM" id="SSF53448">
    <property type="entry name" value="Nucleotide-diphospho-sugar transferases"/>
    <property type="match status" value="1"/>
</dbReference>
<reference evidence="6" key="1">
    <citation type="submission" date="2020-02" db="EMBL/GenBank/DDBJ databases">
        <title>Genomic and physiological characterization of two novel Nitrospinaceae genera.</title>
        <authorList>
            <person name="Mueller A.J."/>
            <person name="Jung M.-Y."/>
            <person name="Strachan C.R."/>
            <person name="Herbold C.W."/>
            <person name="Kirkegaard R.H."/>
            <person name="Daims H."/>
        </authorList>
    </citation>
    <scope>NUCLEOTIDE SEQUENCE [LARGE SCALE GENOMIC DNA]</scope>
</reference>
<dbReference type="InterPro" id="IPR029044">
    <property type="entry name" value="Nucleotide-diphossugar_trans"/>
</dbReference>
<dbReference type="Proteomes" id="UP000594464">
    <property type="component" value="Chromosome"/>
</dbReference>
<comment type="similarity">
    <text evidence="1">Belongs to the glycosyltransferase 2 family.</text>
</comment>
<feature type="domain" description="Glycosyltransferase 2-like" evidence="4">
    <location>
        <begin position="5"/>
        <end position="174"/>
    </location>
</feature>